<protein>
    <recommendedName>
        <fullName evidence="4">Lipoprotein</fullName>
    </recommendedName>
</protein>
<keyword evidence="1" id="KW-0732">Signal</keyword>
<feature type="chain" id="PRO_5001925072" description="Lipoprotein" evidence="1">
    <location>
        <begin position="24"/>
        <end position="626"/>
    </location>
</feature>
<dbReference type="EMBL" id="JRNQ01000004">
    <property type="protein sequence ID" value="KGF45682.1"/>
    <property type="molecule type" value="Genomic_DNA"/>
</dbReference>
<proteinExistence type="predicted"/>
<name>A0A096BSK8_9BACT</name>
<evidence type="ECO:0000313" key="2">
    <source>
        <dbReference type="EMBL" id="KGF45682.1"/>
    </source>
</evidence>
<dbReference type="OrthoDB" id="1057478at2"/>
<organism evidence="2 3">
    <name type="scientific">Prevotella bivia DNF00320</name>
    <dbReference type="NCBI Taxonomy" id="1401068"/>
    <lineage>
        <taxon>Bacteria</taxon>
        <taxon>Pseudomonadati</taxon>
        <taxon>Bacteroidota</taxon>
        <taxon>Bacteroidia</taxon>
        <taxon>Bacteroidales</taxon>
        <taxon>Prevotellaceae</taxon>
        <taxon>Prevotella</taxon>
    </lineage>
</organism>
<evidence type="ECO:0000256" key="1">
    <source>
        <dbReference type="SAM" id="SignalP"/>
    </source>
</evidence>
<evidence type="ECO:0008006" key="4">
    <source>
        <dbReference type="Google" id="ProtNLM"/>
    </source>
</evidence>
<dbReference type="Proteomes" id="UP000029525">
    <property type="component" value="Unassembled WGS sequence"/>
</dbReference>
<sequence length="626" mass="69726">MNTKKKWFTAVSCAIVALSVCTACQDDDINQQSTDPATNVHTYRIVADVDAAPDGKGTRALTEDASNLIHSAWLQNDKMIAYCLNDKDKSTEAQYNLLTSATAGKGSLFDGTFKSVNAITTNDEICFFYPGAASVGNGATINSAMRFTGDGNTAPKGMVYYERQPTIKQTVELNLTEQDGTAKTIGEKFDYQWAKVKPSAVNGTDVKVRWAKMQRQIAIWGLRFADDKGQKLTSIDSVYISGAKALDVFDLGTGQFIADNPNDESDNIVLKPAKKGDTFTSANGKYIYAAILPGSYARVLITAFVGDKCYAREYKSVELKADKVYRTDVINMEQVVANPYVEVQGVKWATGNFIHYKQSSTDKEYWGIAPTQWWISQHYVQDKTTNLWITSQFVHDGIESIPEDLDLFRYGDIQDPANVKAGHFKQGFIDIAKKFYAEYGPLMKEVPYGPKVKYGDIVWYYTMHDNQKYRMPKGDELQKLYTDANVIPAYCYSNHGLRIYGAFFYTNTGGARKKTFPTRPNALYKYSNVTALVRTNKGLFLPITGRRIASSADIGFRDMSYGAGSYGQYMSSTSNSSMTAMDFFFGPTEWNYSGNGKAQAKAIRPVWDSSSSDTPNPVFDAFKDIH</sequence>
<dbReference type="RefSeq" id="WP_036865792.1">
    <property type="nucleotide sequence ID" value="NZ_JRNQ01000004.1"/>
</dbReference>
<accession>A0A096BSK8</accession>
<feature type="signal peptide" evidence="1">
    <location>
        <begin position="1"/>
        <end position="23"/>
    </location>
</feature>
<reference evidence="2 3" key="1">
    <citation type="submission" date="2014-07" db="EMBL/GenBank/DDBJ databases">
        <authorList>
            <person name="McCorrison J."/>
            <person name="Sanka R."/>
            <person name="Torralba M."/>
            <person name="Gillis M."/>
            <person name="Haft D.H."/>
            <person name="Methe B."/>
            <person name="Sutton G."/>
            <person name="Nelson K.E."/>
        </authorList>
    </citation>
    <scope>NUCLEOTIDE SEQUENCE [LARGE SCALE GENOMIC DNA]</scope>
    <source>
        <strain evidence="2 3">DNF00320</strain>
    </source>
</reference>
<comment type="caution">
    <text evidence="2">The sequence shown here is derived from an EMBL/GenBank/DDBJ whole genome shotgun (WGS) entry which is preliminary data.</text>
</comment>
<gene>
    <name evidence="2" type="ORF">HMPREF0647_00800</name>
</gene>
<evidence type="ECO:0000313" key="3">
    <source>
        <dbReference type="Proteomes" id="UP000029525"/>
    </source>
</evidence>
<dbReference type="AlphaFoldDB" id="A0A096BSK8"/>